<dbReference type="PANTHER" id="PTHR22990:SF15">
    <property type="entry name" value="F-BOX ONLY PROTEIN 10"/>
    <property type="match status" value="1"/>
</dbReference>
<dbReference type="AlphaFoldDB" id="A0A8J8K8Z0"/>
<dbReference type="InterPro" id="IPR051550">
    <property type="entry name" value="SCF-Subunits/Alg-Epimerases"/>
</dbReference>
<dbReference type="InterPro" id="IPR007742">
    <property type="entry name" value="NosD_dom"/>
</dbReference>
<evidence type="ECO:0000313" key="7">
    <source>
        <dbReference type="Proteomes" id="UP000625804"/>
    </source>
</evidence>
<organism evidence="6 7">
    <name type="scientific">Calidifontibacillus erzurumensis</name>
    <dbReference type="NCBI Taxonomy" id="2741433"/>
    <lineage>
        <taxon>Bacteria</taxon>
        <taxon>Bacillati</taxon>
        <taxon>Bacillota</taxon>
        <taxon>Bacilli</taxon>
        <taxon>Bacillales</taxon>
        <taxon>Bacillaceae</taxon>
        <taxon>Calidifontibacillus/Schinkia group</taxon>
        <taxon>Calidifontibacillus</taxon>
    </lineage>
</organism>
<dbReference type="EMBL" id="JABTTE010000017">
    <property type="protein sequence ID" value="NSL52506.1"/>
    <property type="molecule type" value="Genomic_DNA"/>
</dbReference>
<evidence type="ECO:0000259" key="5">
    <source>
        <dbReference type="SMART" id="SM00722"/>
    </source>
</evidence>
<evidence type="ECO:0000256" key="4">
    <source>
        <dbReference type="SAM" id="SignalP"/>
    </source>
</evidence>
<dbReference type="InterPro" id="IPR006633">
    <property type="entry name" value="Carb-bd_sugar_hydrolysis-dom"/>
</dbReference>
<dbReference type="Gene3D" id="2.160.20.10">
    <property type="entry name" value="Single-stranded right-handed beta-helix, Pectin lyase-like"/>
    <property type="match status" value="2"/>
</dbReference>
<evidence type="ECO:0000256" key="3">
    <source>
        <dbReference type="ARBA" id="ARBA00022786"/>
    </source>
</evidence>
<dbReference type="SMART" id="SM00710">
    <property type="entry name" value="PbH1"/>
    <property type="match status" value="9"/>
</dbReference>
<feature type="domain" description="Carbohydrate-binding/sugar hydrolysis" evidence="5">
    <location>
        <begin position="185"/>
        <end position="348"/>
    </location>
</feature>
<dbReference type="InterPro" id="IPR022441">
    <property type="entry name" value="Para_beta_helix_rpt-2"/>
</dbReference>
<keyword evidence="7" id="KW-1185">Reference proteome</keyword>
<dbReference type="Pfam" id="PF05048">
    <property type="entry name" value="NosD"/>
    <property type="match status" value="1"/>
</dbReference>
<keyword evidence="2" id="KW-0677">Repeat</keyword>
<dbReference type="InterPro" id="IPR012334">
    <property type="entry name" value="Pectin_lyas_fold"/>
</dbReference>
<reference evidence="6" key="1">
    <citation type="submission" date="2020-06" db="EMBL/GenBank/DDBJ databases">
        <title>A novel thermopfilic bacterium from Erzurum, Turkey.</title>
        <authorList>
            <person name="Adiguzel A."/>
            <person name="Ay H."/>
            <person name="Baltaci M.O."/>
        </authorList>
    </citation>
    <scope>NUCLEOTIDE SEQUENCE</scope>
    <source>
        <strain evidence="6">P2</strain>
    </source>
</reference>
<feature type="signal peptide" evidence="4">
    <location>
        <begin position="1"/>
        <end position="20"/>
    </location>
</feature>
<keyword evidence="3" id="KW-0833">Ubl conjugation pathway</keyword>
<protein>
    <submittedName>
        <fullName evidence="6">Right-handed parallel beta-helix repeat-containing protein</fullName>
    </submittedName>
</protein>
<comment type="caution">
    <text evidence="6">The sequence shown here is derived from an EMBL/GenBank/DDBJ whole genome shotgun (WGS) entry which is preliminary data.</text>
</comment>
<evidence type="ECO:0000256" key="1">
    <source>
        <dbReference type="ARBA" id="ARBA00004906"/>
    </source>
</evidence>
<proteinExistence type="predicted"/>
<evidence type="ECO:0000256" key="2">
    <source>
        <dbReference type="ARBA" id="ARBA00022737"/>
    </source>
</evidence>
<dbReference type="Proteomes" id="UP000625804">
    <property type="component" value="Unassembled WGS sequence"/>
</dbReference>
<dbReference type="RefSeq" id="WP_173731712.1">
    <property type="nucleotide sequence ID" value="NZ_JABTTE010000017.1"/>
</dbReference>
<comment type="pathway">
    <text evidence="1">Protein modification; protein ubiquitination.</text>
</comment>
<accession>A0A8J8K8Z0</accession>
<dbReference type="NCBIfam" id="TIGR03804">
    <property type="entry name" value="para_beta_helix"/>
    <property type="match status" value="2"/>
</dbReference>
<dbReference type="SUPFAM" id="SSF51126">
    <property type="entry name" value="Pectin lyase-like"/>
    <property type="match status" value="1"/>
</dbReference>
<dbReference type="InterPro" id="IPR006626">
    <property type="entry name" value="PbH1"/>
</dbReference>
<name>A0A8J8K8Z0_9BACI</name>
<sequence>MKTFFLFLISLFFLNGIGHAEEMTVSNEKELQMALENLSDHDVIVMKEGIYKGTLTIDKSITIKGETGATLVGPNQGNVITINADDVTIENLQIEGSGSQNAGIHVNGNRSVIKNNKLYNVFHGIVLKNSYGHQIEGNVITSFQDEKFHKGHGVYLIEAPQTIVSNNYIYQSNDGIYLSYSNLCLLTGNQIIKTRYGIHLMDSEDVGITQNQLINNRNGLMIMQSLRLTIKENLLYENKTLEGAGLFLFDTFDSTISANIFKKNNKGIYFENGKRNEISFNEFIENDKGIELGKTSENNQIYLNNFFNNIQQVITDQDNVNSFNRDGYGNYWDDQTHIDLGLGNDSLNGTSEPEDRFLIETVAYAYKSGDVFYHLTADEPYLQIFSGSPAVRLWNAIEQFTAIPSKQFIIDEYPLQEPIVIERSQILEGNGNMHEEMDFVDGCLFAGFLSISFFTLWKLRRTKHESA</sequence>
<feature type="domain" description="Carbohydrate-binding/sugar hydrolysis" evidence="5">
    <location>
        <begin position="46"/>
        <end position="179"/>
    </location>
</feature>
<keyword evidence="4" id="KW-0732">Signal</keyword>
<dbReference type="PANTHER" id="PTHR22990">
    <property type="entry name" value="F-BOX ONLY PROTEIN"/>
    <property type="match status" value="1"/>
</dbReference>
<gene>
    <name evidence="6" type="ORF">HR057_12155</name>
</gene>
<dbReference type="InterPro" id="IPR011050">
    <property type="entry name" value="Pectin_lyase_fold/virulence"/>
</dbReference>
<dbReference type="SMART" id="SM00722">
    <property type="entry name" value="CASH"/>
    <property type="match status" value="2"/>
</dbReference>
<feature type="chain" id="PRO_5038385015" evidence="4">
    <location>
        <begin position="21"/>
        <end position="467"/>
    </location>
</feature>
<evidence type="ECO:0000313" key="6">
    <source>
        <dbReference type="EMBL" id="NSL52506.1"/>
    </source>
</evidence>